<reference evidence="1" key="1">
    <citation type="submission" date="2019-10" db="EMBL/GenBank/DDBJ databases">
        <title>The sequence and de novo assembly of the wild yak genome.</title>
        <authorList>
            <person name="Liu Y."/>
        </authorList>
    </citation>
    <scope>NUCLEOTIDE SEQUENCE [LARGE SCALE GENOMIC DNA]</scope>
    <source>
        <strain evidence="1">WY2019</strain>
    </source>
</reference>
<dbReference type="EMBL" id="VBQZ03000060">
    <property type="protein sequence ID" value="MXQ90047.1"/>
    <property type="molecule type" value="Genomic_DNA"/>
</dbReference>
<proteinExistence type="predicted"/>
<evidence type="ECO:0000313" key="1">
    <source>
        <dbReference type="EMBL" id="MXQ90047.1"/>
    </source>
</evidence>
<accession>A0A6B0RN31</accession>
<evidence type="ECO:0000313" key="2">
    <source>
        <dbReference type="Proteomes" id="UP000322234"/>
    </source>
</evidence>
<comment type="caution">
    <text evidence="1">The sequence shown here is derived from an EMBL/GenBank/DDBJ whole genome shotgun (WGS) entry which is preliminary data.</text>
</comment>
<keyword evidence="2" id="KW-1185">Reference proteome</keyword>
<organism evidence="1 2">
    <name type="scientific">Bos mutus</name>
    <name type="common">wild yak</name>
    <dbReference type="NCBI Taxonomy" id="72004"/>
    <lineage>
        <taxon>Eukaryota</taxon>
        <taxon>Metazoa</taxon>
        <taxon>Chordata</taxon>
        <taxon>Craniata</taxon>
        <taxon>Vertebrata</taxon>
        <taxon>Euteleostomi</taxon>
        <taxon>Mammalia</taxon>
        <taxon>Eutheria</taxon>
        <taxon>Laurasiatheria</taxon>
        <taxon>Artiodactyla</taxon>
        <taxon>Ruminantia</taxon>
        <taxon>Pecora</taxon>
        <taxon>Bovidae</taxon>
        <taxon>Bovinae</taxon>
        <taxon>Bos</taxon>
    </lineage>
</organism>
<gene>
    <name evidence="1" type="ORF">E5288_WYG014074</name>
</gene>
<name>A0A6B0RN31_9CETA</name>
<protein>
    <submittedName>
        <fullName evidence="1">Uncharacterized protein</fullName>
    </submittedName>
</protein>
<sequence length="247" mass="27169">MAFPLAPGATQLSRETKRFECKRKGKYFLFWHEELTGIPGKLTQNRATNPEKAGSRRLGGYEVLIPSPHALSVTLFSVIGRTYRSYSKAANFGPKTEPVLFQMPGTIRINGLEIQNSGKDNSILWLPKDRAPDETDGLLSGDKLSHFPSSMAPVQKASRVPQLAYLANQGSVYSCRLQKLRLIKTLLSAEKACCVEPGFTVRLLEPKRISGIPSCGLCGAVNEFLTVPGPLSVTQHLPWAHLSDESF</sequence>
<dbReference type="Proteomes" id="UP000322234">
    <property type="component" value="Unassembled WGS sequence"/>
</dbReference>
<dbReference type="AlphaFoldDB" id="A0A6B0RN31"/>